<accession>A0A238Y8Z5</accession>
<dbReference type="OrthoDB" id="9793746at2"/>
<feature type="transmembrane region" description="Helical" evidence="1">
    <location>
        <begin position="112"/>
        <end position="129"/>
    </location>
</feature>
<feature type="transmembrane region" description="Helical" evidence="1">
    <location>
        <begin position="274"/>
        <end position="293"/>
    </location>
</feature>
<organism evidence="2 3">
    <name type="scientific">Haloechinothrix alba</name>
    <dbReference type="NCBI Taxonomy" id="664784"/>
    <lineage>
        <taxon>Bacteria</taxon>
        <taxon>Bacillati</taxon>
        <taxon>Actinomycetota</taxon>
        <taxon>Actinomycetes</taxon>
        <taxon>Pseudonocardiales</taxon>
        <taxon>Pseudonocardiaceae</taxon>
        <taxon>Haloechinothrix</taxon>
    </lineage>
</organism>
<dbReference type="AlphaFoldDB" id="A0A238Y8Z5"/>
<proteinExistence type="predicted"/>
<sequence length="308" mass="32215">MAKSAGTHLVNAFRGGLIGTAEVVPGISGGTVALIVGIYDRLIISAGHVVGGLRRAVTDPPRGRGLGDAGAEFRKADWPLVLAAVAGMVVTIVLAAKLVAPLVEDHPQRTHALFFGLVLAGLWVPYRASGKRWSPAHYLLALAVAAVAFVLTGLPPTEVAPHPLIVLLAAGIAVCALVLPGLSGSFLLLTFGLYTVTLDAVNERDIGYLATFALGAFAGLALFVKLLQWLLLHHHHLTMVVMTGLMAGALRALWPWQPWEGEQRTLLAPSGDVAVTTGLIVLGALVVAGALVVERRVASGAHRGYAYR</sequence>
<evidence type="ECO:0000256" key="1">
    <source>
        <dbReference type="SAM" id="Phobius"/>
    </source>
</evidence>
<dbReference type="Proteomes" id="UP000198348">
    <property type="component" value="Unassembled WGS sequence"/>
</dbReference>
<feature type="transmembrane region" description="Helical" evidence="1">
    <location>
        <begin position="166"/>
        <end position="194"/>
    </location>
</feature>
<keyword evidence="3" id="KW-1185">Reference proteome</keyword>
<keyword evidence="1" id="KW-0472">Membrane</keyword>
<dbReference type="RefSeq" id="WP_089302152.1">
    <property type="nucleotide sequence ID" value="NZ_FZNW01000014.1"/>
</dbReference>
<feature type="transmembrane region" description="Helical" evidence="1">
    <location>
        <begin position="206"/>
        <end position="224"/>
    </location>
</feature>
<evidence type="ECO:0000313" key="2">
    <source>
        <dbReference type="EMBL" id="SNR67510.1"/>
    </source>
</evidence>
<dbReference type="Pfam" id="PF04018">
    <property type="entry name" value="VCA0040-like"/>
    <property type="match status" value="1"/>
</dbReference>
<protein>
    <submittedName>
        <fullName evidence="2">Putative membrane protein</fullName>
    </submittedName>
</protein>
<dbReference type="EMBL" id="FZNW01000014">
    <property type="protein sequence ID" value="SNR67510.1"/>
    <property type="molecule type" value="Genomic_DNA"/>
</dbReference>
<dbReference type="PANTHER" id="PTHR37308">
    <property type="entry name" value="INTEGRAL MEMBRANE PROTEIN"/>
    <property type="match status" value="1"/>
</dbReference>
<dbReference type="InterPro" id="IPR007163">
    <property type="entry name" value="VCA0040-like"/>
</dbReference>
<gene>
    <name evidence="2" type="ORF">SAMN06265360_11457</name>
</gene>
<name>A0A238Y8Z5_9PSEU</name>
<feature type="transmembrane region" description="Helical" evidence="1">
    <location>
        <begin position="135"/>
        <end position="154"/>
    </location>
</feature>
<keyword evidence="1" id="KW-1133">Transmembrane helix</keyword>
<keyword evidence="1" id="KW-0812">Transmembrane</keyword>
<evidence type="ECO:0000313" key="3">
    <source>
        <dbReference type="Proteomes" id="UP000198348"/>
    </source>
</evidence>
<dbReference type="PANTHER" id="PTHR37308:SF1">
    <property type="entry name" value="POLYPRENYL-PHOSPHATE TRANSPORTER"/>
    <property type="match status" value="1"/>
</dbReference>
<feature type="transmembrane region" description="Helical" evidence="1">
    <location>
        <begin position="80"/>
        <end position="100"/>
    </location>
</feature>
<reference evidence="3" key="1">
    <citation type="submission" date="2017-06" db="EMBL/GenBank/DDBJ databases">
        <authorList>
            <person name="Varghese N."/>
            <person name="Submissions S."/>
        </authorList>
    </citation>
    <scope>NUCLEOTIDE SEQUENCE [LARGE SCALE GENOMIC DNA]</scope>
    <source>
        <strain evidence="3">DSM 45207</strain>
    </source>
</reference>